<dbReference type="EMBL" id="JACHIA010000024">
    <property type="protein sequence ID" value="MBB6073379.1"/>
    <property type="molecule type" value="Genomic_DNA"/>
</dbReference>
<accession>A0A841H6N7</accession>
<dbReference type="AlphaFoldDB" id="A0A841H6N7"/>
<feature type="transmembrane region" description="Helical" evidence="1">
    <location>
        <begin position="20"/>
        <end position="42"/>
    </location>
</feature>
<reference evidence="2 3" key="1">
    <citation type="submission" date="2020-08" db="EMBL/GenBank/DDBJ databases">
        <title>Genomic Encyclopedia of Type Strains, Phase IV (KMG-IV): sequencing the most valuable type-strain genomes for metagenomic binning, comparative biology and taxonomic classification.</title>
        <authorList>
            <person name="Goeker M."/>
        </authorList>
    </citation>
    <scope>NUCLEOTIDE SEQUENCE [LARGE SCALE GENOMIC DNA]</scope>
    <source>
        <strain evidence="2 3">DSM 29007</strain>
    </source>
</reference>
<dbReference type="InterPro" id="IPR012902">
    <property type="entry name" value="N_methyl_site"/>
</dbReference>
<keyword evidence="3" id="KW-1185">Reference proteome</keyword>
<comment type="caution">
    <text evidence="2">The sequence shown here is derived from an EMBL/GenBank/DDBJ whole genome shotgun (WGS) entry which is preliminary data.</text>
</comment>
<keyword evidence="1" id="KW-0472">Membrane</keyword>
<sequence>MRLTQRALPAGRDGFALAEVLVAMVILAVGLMALESLAIGAARRITMANFATEYTLIGSERMETALTAARGGTPPVTSTTTLADGTRVDQDVTPTVLGGVGGTLYQVRITVTPGALANARVRIAPVVLTGRVVR</sequence>
<proteinExistence type="predicted"/>
<keyword evidence="1" id="KW-1133">Transmembrane helix</keyword>
<organism evidence="2 3">
    <name type="scientific">Longimicrobium terrae</name>
    <dbReference type="NCBI Taxonomy" id="1639882"/>
    <lineage>
        <taxon>Bacteria</taxon>
        <taxon>Pseudomonadati</taxon>
        <taxon>Gemmatimonadota</taxon>
        <taxon>Longimicrobiia</taxon>
        <taxon>Longimicrobiales</taxon>
        <taxon>Longimicrobiaceae</taxon>
        <taxon>Longimicrobium</taxon>
    </lineage>
</organism>
<dbReference type="Proteomes" id="UP000582837">
    <property type="component" value="Unassembled WGS sequence"/>
</dbReference>
<evidence type="ECO:0000313" key="2">
    <source>
        <dbReference type="EMBL" id="MBB6073379.1"/>
    </source>
</evidence>
<dbReference type="NCBIfam" id="TIGR02532">
    <property type="entry name" value="IV_pilin_GFxxxE"/>
    <property type="match status" value="1"/>
</dbReference>
<dbReference type="RefSeq" id="WP_170039199.1">
    <property type="nucleotide sequence ID" value="NZ_JABDTL010000002.1"/>
</dbReference>
<name>A0A841H6N7_9BACT</name>
<dbReference type="Pfam" id="PF07963">
    <property type="entry name" value="N_methyl"/>
    <property type="match status" value="1"/>
</dbReference>
<keyword evidence="1" id="KW-0812">Transmembrane</keyword>
<evidence type="ECO:0000256" key="1">
    <source>
        <dbReference type="SAM" id="Phobius"/>
    </source>
</evidence>
<protein>
    <submittedName>
        <fullName evidence="2">Prepilin-type N-terminal cleavage/methylation domain-containing protein</fullName>
    </submittedName>
</protein>
<evidence type="ECO:0000313" key="3">
    <source>
        <dbReference type="Proteomes" id="UP000582837"/>
    </source>
</evidence>
<gene>
    <name evidence="2" type="ORF">HNQ61_005046</name>
</gene>